<name>A0A2N3LNJ2_9BACI</name>
<protein>
    <submittedName>
        <fullName evidence="2">Cro/Cl family transcriptional regulator</fullName>
    </submittedName>
</protein>
<dbReference type="InterPro" id="IPR001387">
    <property type="entry name" value="Cro/C1-type_HTH"/>
</dbReference>
<organism evidence="2 3">
    <name type="scientific">Heyndrickxia camelliae</name>
    <dbReference type="NCBI Taxonomy" id="1707093"/>
    <lineage>
        <taxon>Bacteria</taxon>
        <taxon>Bacillati</taxon>
        <taxon>Bacillota</taxon>
        <taxon>Bacilli</taxon>
        <taxon>Bacillales</taxon>
        <taxon>Bacillaceae</taxon>
        <taxon>Heyndrickxia</taxon>
    </lineage>
</organism>
<comment type="caution">
    <text evidence="2">The sequence shown here is derived from an EMBL/GenBank/DDBJ whole genome shotgun (WGS) entry which is preliminary data.</text>
</comment>
<dbReference type="OrthoDB" id="2899891at2"/>
<keyword evidence="3" id="KW-1185">Reference proteome</keyword>
<feature type="domain" description="HTH cro/C1-type" evidence="1">
    <location>
        <begin position="28"/>
        <end position="67"/>
    </location>
</feature>
<dbReference type="PROSITE" id="PS50943">
    <property type="entry name" value="HTH_CROC1"/>
    <property type="match status" value="1"/>
</dbReference>
<dbReference type="Proteomes" id="UP000233440">
    <property type="component" value="Unassembled WGS sequence"/>
</dbReference>
<evidence type="ECO:0000313" key="2">
    <source>
        <dbReference type="EMBL" id="PKR86127.1"/>
    </source>
</evidence>
<dbReference type="Gene3D" id="1.10.260.40">
    <property type="entry name" value="lambda repressor-like DNA-binding domains"/>
    <property type="match status" value="1"/>
</dbReference>
<dbReference type="EMBL" id="PIQO01000003">
    <property type="protein sequence ID" value="PKR86127.1"/>
    <property type="molecule type" value="Genomic_DNA"/>
</dbReference>
<accession>A0A2N3LNJ2</accession>
<dbReference type="Pfam" id="PF13443">
    <property type="entry name" value="HTH_26"/>
    <property type="match status" value="1"/>
</dbReference>
<gene>
    <name evidence="2" type="ORF">CWO92_07070</name>
</gene>
<dbReference type="SUPFAM" id="SSF47413">
    <property type="entry name" value="lambda repressor-like DNA-binding domains"/>
    <property type="match status" value="1"/>
</dbReference>
<evidence type="ECO:0000259" key="1">
    <source>
        <dbReference type="PROSITE" id="PS50943"/>
    </source>
</evidence>
<dbReference type="GO" id="GO:0003677">
    <property type="term" value="F:DNA binding"/>
    <property type="evidence" value="ECO:0007669"/>
    <property type="project" value="InterPro"/>
</dbReference>
<dbReference type="AlphaFoldDB" id="A0A2N3LNJ2"/>
<reference evidence="2 3" key="1">
    <citation type="submission" date="2017-11" db="EMBL/GenBank/DDBJ databases">
        <title>Bacillus camelliae sp. nov., isolated from pu'er tea.</title>
        <authorList>
            <person name="Niu L."/>
        </authorList>
    </citation>
    <scope>NUCLEOTIDE SEQUENCE [LARGE SCALE GENOMIC DNA]</scope>
    <source>
        <strain evidence="2 3">7578-1</strain>
    </source>
</reference>
<dbReference type="InterPro" id="IPR010982">
    <property type="entry name" value="Lambda_DNA-bd_dom_sf"/>
</dbReference>
<evidence type="ECO:0000313" key="3">
    <source>
        <dbReference type="Proteomes" id="UP000233440"/>
    </source>
</evidence>
<sequence>MQETPYIEVKLWEMMGKRNIRTIEHLHKKSGLSRKAISKALNKTQYRMQVDTVAKLCKALDCEIGDLLVLKK</sequence>
<proteinExistence type="predicted"/>
<dbReference type="RefSeq" id="WP_101353496.1">
    <property type="nucleotide sequence ID" value="NZ_PIQO01000003.1"/>
</dbReference>
<dbReference type="CDD" id="cd00093">
    <property type="entry name" value="HTH_XRE"/>
    <property type="match status" value="1"/>
</dbReference>